<dbReference type="Proteomes" id="UP001142400">
    <property type="component" value="Unassembled WGS sequence"/>
</dbReference>
<dbReference type="EMBL" id="JANIIC010000056">
    <property type="protein sequence ID" value="MCQ8834373.1"/>
    <property type="molecule type" value="Genomic_DNA"/>
</dbReference>
<evidence type="ECO:0000313" key="3">
    <source>
        <dbReference type="Proteomes" id="UP001142400"/>
    </source>
</evidence>
<dbReference type="CDD" id="cd00093">
    <property type="entry name" value="HTH_XRE"/>
    <property type="match status" value="1"/>
</dbReference>
<feature type="region of interest" description="Disordered" evidence="1">
    <location>
        <begin position="283"/>
        <end position="315"/>
    </location>
</feature>
<dbReference type="Pfam" id="PF13374">
    <property type="entry name" value="TPR_10"/>
    <property type="match status" value="2"/>
</dbReference>
<proteinExistence type="predicted"/>
<keyword evidence="3" id="KW-1185">Reference proteome</keyword>
<dbReference type="Gene3D" id="3.40.50.300">
    <property type="entry name" value="P-loop containing nucleotide triphosphate hydrolases"/>
    <property type="match status" value="1"/>
</dbReference>
<feature type="compositionally biased region" description="Basic and acidic residues" evidence="1">
    <location>
        <begin position="302"/>
        <end position="315"/>
    </location>
</feature>
<dbReference type="AlphaFoldDB" id="A0A9X2RXM5"/>
<organism evidence="2 3">
    <name type="scientific">Streptomyces malaysiensis subsp. samsunensis</name>
    <dbReference type="NCBI Taxonomy" id="459658"/>
    <lineage>
        <taxon>Bacteria</taxon>
        <taxon>Bacillati</taxon>
        <taxon>Actinomycetota</taxon>
        <taxon>Actinomycetes</taxon>
        <taxon>Kitasatosporales</taxon>
        <taxon>Streptomycetaceae</taxon>
        <taxon>Streptomyces</taxon>
        <taxon>Streptomyces violaceusniger group</taxon>
    </lineage>
</organism>
<dbReference type="PANTHER" id="PTHR46082:SF6">
    <property type="entry name" value="AAA+ ATPASE DOMAIN-CONTAINING PROTEIN-RELATED"/>
    <property type="match status" value="1"/>
</dbReference>
<dbReference type="InterPro" id="IPR011990">
    <property type="entry name" value="TPR-like_helical_dom_sf"/>
</dbReference>
<dbReference type="InterPro" id="IPR053137">
    <property type="entry name" value="NLR-like"/>
</dbReference>
<dbReference type="RefSeq" id="WP_257634733.1">
    <property type="nucleotide sequence ID" value="NZ_JANIIC010000056.1"/>
</dbReference>
<accession>A0A9X2RXM5</accession>
<comment type="caution">
    <text evidence="2">The sequence shown here is derived from an EMBL/GenBank/DDBJ whole genome shotgun (WGS) entry which is preliminary data.</text>
</comment>
<protein>
    <submittedName>
        <fullName evidence="2">FxSxx-COOH system tetratricopeptide repeat protein</fullName>
    </submittedName>
</protein>
<evidence type="ECO:0000313" key="2">
    <source>
        <dbReference type="EMBL" id="MCQ8834373.1"/>
    </source>
</evidence>
<evidence type="ECO:0000256" key="1">
    <source>
        <dbReference type="SAM" id="MobiDB-lite"/>
    </source>
</evidence>
<dbReference type="InterPro" id="IPR027417">
    <property type="entry name" value="P-loop_NTPase"/>
</dbReference>
<feature type="region of interest" description="Disordered" evidence="1">
    <location>
        <begin position="230"/>
        <end position="250"/>
    </location>
</feature>
<name>A0A9X2RXM5_STRMQ</name>
<dbReference type="Pfam" id="PF13560">
    <property type="entry name" value="HTH_31"/>
    <property type="match status" value="1"/>
</dbReference>
<dbReference type="NCBIfam" id="NF040586">
    <property type="entry name" value="FxSxx_TPR"/>
    <property type="match status" value="1"/>
</dbReference>
<dbReference type="SUPFAM" id="SSF52540">
    <property type="entry name" value="P-loop containing nucleoside triphosphate hydrolases"/>
    <property type="match status" value="1"/>
</dbReference>
<dbReference type="PANTHER" id="PTHR46082">
    <property type="entry name" value="ATP/GTP-BINDING PROTEIN-RELATED"/>
    <property type="match status" value="1"/>
</dbReference>
<dbReference type="InterPro" id="IPR001387">
    <property type="entry name" value="Cro/C1-type_HTH"/>
</dbReference>
<sequence length="1252" mass="135499">MEDGPVGGELVPERGAARRIGDLKPIPEQVGPDCRALAESLRELFGAVGVSLRVLAVRLHYDAGTVSRYLNGTVVPPAEFVDQLFTHAAKATGRPSSAEVVAHVHAQQRKALRATNKVGWELQNLRDQLADADRLRQHAEVRAEALLEALLVRKQRIADMEVEQRRTAITAADPAAPSAEMAGLRQEREDLTAERDRLRAEVVRLQGALTEAKRQALEAERRCEALEHQLQTEEETAGENAESAADEAVADRLRSAQEQAMAAEERALRLASELAELRAQGTGAHLWRHDDPDGPRPVAGGTRERRATPFEERAPDGPVPVDISYVAADRSWAEWLGRTLETWGPRVALWLWEPSSPASVRDLHPDNGPHVLVVSEHFRAAGRHAGIDWDAAMRELRREGVLAALVDDVPLPFVGEVEALELRGVSEAEARSRLLTRFDGPARPGPRFPSALPAVWDGVPRRNPHLTGRAEPLAALRTRLTAAPADTAVCALLGPPGIGKTQLAAEYAHRFGPEYDVVWWARADGRTAVRERLAELAPALGLSGGGSGERVRAVHDALRRGRPYARWLIVLDGADDPDAVADLLPSGPGHVLITSRNRAWGTHYAELLDVPPLRREESVALVRRRAPGLDGDAAALLAEAVEDHPLLLDQTAGWLGESIVPVGDYVEALRAGRTEDLGLKLAAAYPLSYPVALSIQLNQLRETVPAAIDLLRLCAHFAPGPVPLDLLRAVPLRELSLPLAELLDDDLRWHATVGALAQYSVARLESGALCLPRALQQAVRASIAGDERESYARVVRLALREADPGTPDDPAAWPRYARLVPNLEPSGALDSPDPVSRKLVVGFLTYLTLSGDYATGMHIVDRATGSHPELATRRAALLRETGDYAAAEALDRSVLESLTETDAPGQRLAMARLAADLRGLARYAEAHQLACRQRDLCAASCPEDGAEARNAQRGLSRSLRMLGSYTEAAELSRQVLDSARAELGPTALVTLACETEHAYDLRLSGRHQEALALQGPSAERQREVLGAGHPLSLAAEYHLWLCDGHGDVDDIHGLLRRAADLLGEGAPTTLMIATGVTRALRREGHLTRAGEAALETVNRYRAALGERHPYTIGARANHALTLRTDFAVRLLDTALMDMAAAVGEHHPWTLGIALNTAATYHATGRHQDACALSRETGLHAAEALGERHPLTLEAHIGLAADLRMIRGGRDEADVIEEVALGGLAAVLGPDHPETVAARDRTRPVRDFEPLPV</sequence>
<dbReference type="Gene3D" id="1.25.40.10">
    <property type="entry name" value="Tetratricopeptide repeat domain"/>
    <property type="match status" value="2"/>
</dbReference>
<reference evidence="2" key="1">
    <citation type="submission" date="2022-06" db="EMBL/GenBank/DDBJ databases">
        <title>WGS of actinobacteria.</title>
        <authorList>
            <person name="Thawai C."/>
        </authorList>
    </citation>
    <scope>NUCLEOTIDE SEQUENCE</scope>
    <source>
        <strain evidence="2">DSM 42010</strain>
    </source>
</reference>
<gene>
    <name evidence="2" type="primary">fxsT</name>
    <name evidence="2" type="ORF">NQU54_36305</name>
</gene>